<comment type="caution">
    <text evidence="1">The sequence shown here is derived from an EMBL/GenBank/DDBJ whole genome shotgun (WGS) entry which is preliminary data.</text>
</comment>
<organism evidence="1 2">
    <name type="scientific">Leucogyrophana mollusca</name>
    <dbReference type="NCBI Taxonomy" id="85980"/>
    <lineage>
        <taxon>Eukaryota</taxon>
        <taxon>Fungi</taxon>
        <taxon>Dikarya</taxon>
        <taxon>Basidiomycota</taxon>
        <taxon>Agaricomycotina</taxon>
        <taxon>Agaricomycetes</taxon>
        <taxon>Agaricomycetidae</taxon>
        <taxon>Boletales</taxon>
        <taxon>Boletales incertae sedis</taxon>
        <taxon>Leucogyrophana</taxon>
    </lineage>
</organism>
<proteinExistence type="predicted"/>
<evidence type="ECO:0000313" key="1">
    <source>
        <dbReference type="EMBL" id="KAH7926099.1"/>
    </source>
</evidence>
<sequence>MSRTAKACTIARLNDIVLGSFSLVPSSETLDHLIRYLGTWSGSDKLFTLIQYALKLIVPFLHMRARLQHRMGLRKDASSTAAVSFSSFASIIGDSKMLGRMWGLLPIVQWLSSIERNPPPTRALLTIERLQGWSMLGYYPLEHLYYLRAHDLIPATIPSLTTLLGRSTKRITLNTNVLAMWSCRFWALYVILQFAHLREDRKLLVLREKNLKKGKGLTEEDGVDLGNRWDAYWNELIANTANLPLAIHWSLEHGLYTNEIWTGALGLINGIASFRSGWKATALPSSKTSSPPPDTMATVEPTDMTDAVS</sequence>
<evidence type="ECO:0000313" key="2">
    <source>
        <dbReference type="Proteomes" id="UP000790709"/>
    </source>
</evidence>
<name>A0ACB8BK45_9AGAM</name>
<keyword evidence="2" id="KW-1185">Reference proteome</keyword>
<dbReference type="EMBL" id="MU266389">
    <property type="protein sequence ID" value="KAH7926099.1"/>
    <property type="molecule type" value="Genomic_DNA"/>
</dbReference>
<accession>A0ACB8BK45</accession>
<gene>
    <name evidence="1" type="ORF">BV22DRAFT_1104558</name>
</gene>
<dbReference type="Proteomes" id="UP000790709">
    <property type="component" value="Unassembled WGS sequence"/>
</dbReference>
<protein>
    <submittedName>
        <fullName evidence="1">Uncharacterized protein</fullName>
    </submittedName>
</protein>
<reference evidence="1" key="1">
    <citation type="journal article" date="2021" name="New Phytol.">
        <title>Evolutionary innovations through gain and loss of genes in the ectomycorrhizal Boletales.</title>
        <authorList>
            <person name="Wu G."/>
            <person name="Miyauchi S."/>
            <person name="Morin E."/>
            <person name="Kuo A."/>
            <person name="Drula E."/>
            <person name="Varga T."/>
            <person name="Kohler A."/>
            <person name="Feng B."/>
            <person name="Cao Y."/>
            <person name="Lipzen A."/>
            <person name="Daum C."/>
            <person name="Hundley H."/>
            <person name="Pangilinan J."/>
            <person name="Johnson J."/>
            <person name="Barry K."/>
            <person name="LaButti K."/>
            <person name="Ng V."/>
            <person name="Ahrendt S."/>
            <person name="Min B."/>
            <person name="Choi I.G."/>
            <person name="Park H."/>
            <person name="Plett J.M."/>
            <person name="Magnuson J."/>
            <person name="Spatafora J.W."/>
            <person name="Nagy L.G."/>
            <person name="Henrissat B."/>
            <person name="Grigoriev I.V."/>
            <person name="Yang Z.L."/>
            <person name="Xu J."/>
            <person name="Martin F.M."/>
        </authorList>
    </citation>
    <scope>NUCLEOTIDE SEQUENCE</scope>
    <source>
        <strain evidence="1">KUC20120723A-06</strain>
    </source>
</reference>